<dbReference type="InterPro" id="IPR013783">
    <property type="entry name" value="Ig-like_fold"/>
</dbReference>
<dbReference type="SMART" id="SM00291">
    <property type="entry name" value="ZnF_ZZ"/>
    <property type="match status" value="5"/>
</dbReference>
<feature type="domain" description="ZZ-type" evidence="6">
    <location>
        <begin position="373"/>
        <end position="429"/>
    </location>
</feature>
<dbReference type="CDD" id="cd02340">
    <property type="entry name" value="ZZ_NBR1_like"/>
    <property type="match status" value="2"/>
</dbReference>
<evidence type="ECO:0000256" key="4">
    <source>
        <dbReference type="PROSITE-ProRule" id="PRU00228"/>
    </source>
</evidence>
<dbReference type="PANTHER" id="PTHR20930">
    <property type="entry name" value="OVARIAN CARCINOMA ANTIGEN CA125-RELATED"/>
    <property type="match status" value="1"/>
</dbReference>
<evidence type="ECO:0000256" key="5">
    <source>
        <dbReference type="SAM" id="MobiDB-lite"/>
    </source>
</evidence>
<dbReference type="InterPro" id="IPR043145">
    <property type="entry name" value="Znf_ZZ_sf"/>
</dbReference>
<dbReference type="SUPFAM" id="SSF57850">
    <property type="entry name" value="RING/U-box"/>
    <property type="match status" value="5"/>
</dbReference>
<evidence type="ECO:0000313" key="7">
    <source>
        <dbReference type="EMBL" id="KAJ1919391.1"/>
    </source>
</evidence>
<organism evidence="7 8">
    <name type="scientific">Mycoemilia scoparia</name>
    <dbReference type="NCBI Taxonomy" id="417184"/>
    <lineage>
        <taxon>Eukaryota</taxon>
        <taxon>Fungi</taxon>
        <taxon>Fungi incertae sedis</taxon>
        <taxon>Zoopagomycota</taxon>
        <taxon>Kickxellomycotina</taxon>
        <taxon>Kickxellomycetes</taxon>
        <taxon>Kickxellales</taxon>
        <taxon>Kickxellaceae</taxon>
        <taxon>Mycoemilia</taxon>
    </lineage>
</organism>
<feature type="compositionally biased region" description="Polar residues" evidence="5">
    <location>
        <begin position="957"/>
        <end position="973"/>
    </location>
</feature>
<dbReference type="GO" id="GO:0008270">
    <property type="term" value="F:zinc ion binding"/>
    <property type="evidence" value="ECO:0007669"/>
    <property type="project" value="UniProtKB-KW"/>
</dbReference>
<comment type="caution">
    <text evidence="7">The sequence shown here is derived from an EMBL/GenBank/DDBJ whole genome shotgun (WGS) entry which is preliminary data.</text>
</comment>
<feature type="region of interest" description="Disordered" evidence="5">
    <location>
        <begin position="893"/>
        <end position="984"/>
    </location>
</feature>
<evidence type="ECO:0000256" key="2">
    <source>
        <dbReference type="ARBA" id="ARBA00022771"/>
    </source>
</evidence>
<dbReference type="InterPro" id="IPR000433">
    <property type="entry name" value="Znf_ZZ"/>
</dbReference>
<keyword evidence="1" id="KW-0479">Metal-binding</keyword>
<evidence type="ECO:0000259" key="6">
    <source>
        <dbReference type="PROSITE" id="PS50135"/>
    </source>
</evidence>
<feature type="domain" description="ZZ-type" evidence="6">
    <location>
        <begin position="45"/>
        <end position="96"/>
    </location>
</feature>
<dbReference type="EMBL" id="JANBPU010000027">
    <property type="protein sequence ID" value="KAJ1919391.1"/>
    <property type="molecule type" value="Genomic_DNA"/>
</dbReference>
<feature type="domain" description="ZZ-type" evidence="6">
    <location>
        <begin position="110"/>
        <end position="163"/>
    </location>
</feature>
<feature type="compositionally biased region" description="Polar residues" evidence="5">
    <location>
        <begin position="700"/>
        <end position="741"/>
    </location>
</feature>
<dbReference type="PROSITE" id="PS01357">
    <property type="entry name" value="ZF_ZZ_1"/>
    <property type="match status" value="3"/>
</dbReference>
<sequence>MDNNNTAGIHAAGTCSGGSLGAGKAPSSRSSPSPISPSGLPMSLKAIVVCNGCNSQITQVRWKCLECPNVDLCVNCKEDRSKHPLHSFVAVPLPSNVNKSISMALILQSGNTIVCDACSKIIRSVRWKCSVCPDYDMCHSCYLKGTNTHQRNHSFYGMYLISGSSDDKPASRSPFGLGYRCDGCEEPITKVRFHCSKCPDYDLCWRCIRNVSQLHDSKVKNSALTKHDWILHIEDIRFQYSHPDNKSTKSNGPSSRLSLNYHCSRCNSLTAGTLYRCDICPSYVVCHTCYPSVRDFHENHIFSCFNSTGQKILVPCNAPVPAPTSPPPPNNGPQVVPIVAGKSNNPNIFNGLVPTAPNVSNNDGKSTTSLNYKVSARCNGCGIEITEVHYKCGLCLDYDLCEMCERNCKELHHAQFPDHPFVKFYKPLKKIVKAPLLDLEPISLDSAKTFSTQEAPPSSATQESHPQTATNAHHPTLTASTLGLLTNALNYNKAIFDSIISKQLHGIMNIPKSPKYEAKFVEDVNISDGTEFVCGTNFTKIWSVVNTGTEEWPQGVTIQQTSGYPMNPIGHQQPLVPIGRCYEKIGIAADMTAPAMPGRYRSLWRLKDHNGNFFGDMLWCDINVDVPNPATTSSEPRQQQTVSEGALETIASPQPVGNTAVPAPYFRSSFNRPVLPPNMRTANAVNSAANVPPTSIPMPQASTSNNADTGPSSEKTTLEAQSTTSAKSIEGTSSQEPDSSGLLNRISELEKKLASISFEILQINNRSQEPLPTTAAANVVSAKSQTQPDILQGVSDANNDLTLVNISTPAPTSTAPTTTTTVSTSSVASSSNIQDLLKFNSTSNSSNDKSVQIEDITSVDLDDAKSTTSSIKAFQDTANDFEQWTASRYSAMMNEKPSHTDKSPSQTSSSSVPASTSTAPKQPSISGFDTNGDSLIVNSGPSYSENGKTVNAPEIRSTPSQSPKSQSAHSQQQSEDEFELINSY</sequence>
<feature type="region of interest" description="Disordered" evidence="5">
    <location>
        <begin position="19"/>
        <end position="38"/>
    </location>
</feature>
<feature type="region of interest" description="Disordered" evidence="5">
    <location>
        <begin position="688"/>
        <end position="741"/>
    </location>
</feature>
<feature type="region of interest" description="Disordered" evidence="5">
    <location>
        <begin position="450"/>
        <end position="473"/>
    </location>
</feature>
<keyword evidence="3" id="KW-0862">Zinc</keyword>
<dbReference type="OrthoDB" id="661148at2759"/>
<dbReference type="Gene3D" id="3.30.60.90">
    <property type="match status" value="5"/>
</dbReference>
<dbReference type="Gene3D" id="2.60.40.10">
    <property type="entry name" value="Immunoglobulins"/>
    <property type="match status" value="1"/>
</dbReference>
<accession>A0A9W8DVB9</accession>
<evidence type="ECO:0000256" key="3">
    <source>
        <dbReference type="ARBA" id="ARBA00022833"/>
    </source>
</evidence>
<keyword evidence="8" id="KW-1185">Reference proteome</keyword>
<dbReference type="Pfam" id="PF16158">
    <property type="entry name" value="N_BRCA1_IG"/>
    <property type="match status" value="1"/>
</dbReference>
<protein>
    <recommendedName>
        <fullName evidence="6">ZZ-type domain-containing protein</fullName>
    </recommendedName>
</protein>
<feature type="compositionally biased region" description="Acidic residues" evidence="5">
    <location>
        <begin position="974"/>
        <end position="984"/>
    </location>
</feature>
<name>A0A9W8DVB9_9FUNG</name>
<gene>
    <name evidence="7" type="ORF">H4219_001983</name>
</gene>
<dbReference type="Proteomes" id="UP001150538">
    <property type="component" value="Unassembled WGS sequence"/>
</dbReference>
<dbReference type="CDD" id="cd14947">
    <property type="entry name" value="NBR1_like"/>
    <property type="match status" value="1"/>
</dbReference>
<proteinExistence type="predicted"/>
<evidence type="ECO:0000313" key="8">
    <source>
        <dbReference type="Proteomes" id="UP001150538"/>
    </source>
</evidence>
<dbReference type="InterPro" id="IPR032350">
    <property type="entry name" value="Nbr1_FW"/>
</dbReference>
<dbReference type="CDD" id="cd02249">
    <property type="entry name" value="ZZ"/>
    <property type="match status" value="2"/>
</dbReference>
<feature type="compositionally biased region" description="Low complexity" evidence="5">
    <location>
        <begin position="26"/>
        <end position="38"/>
    </location>
</feature>
<dbReference type="Pfam" id="PF00569">
    <property type="entry name" value="ZZ"/>
    <property type="match status" value="4"/>
</dbReference>
<reference evidence="7" key="1">
    <citation type="submission" date="2022-07" db="EMBL/GenBank/DDBJ databases">
        <title>Phylogenomic reconstructions and comparative analyses of Kickxellomycotina fungi.</title>
        <authorList>
            <person name="Reynolds N.K."/>
            <person name="Stajich J.E."/>
            <person name="Barry K."/>
            <person name="Grigoriev I.V."/>
            <person name="Crous P."/>
            <person name="Smith M.E."/>
        </authorList>
    </citation>
    <scope>NUCLEOTIDE SEQUENCE</scope>
    <source>
        <strain evidence="7">NBRC 100468</strain>
    </source>
</reference>
<evidence type="ECO:0000256" key="1">
    <source>
        <dbReference type="ARBA" id="ARBA00022723"/>
    </source>
</evidence>
<feature type="compositionally biased region" description="Polar residues" evidence="5">
    <location>
        <begin position="921"/>
        <end position="949"/>
    </location>
</feature>
<dbReference type="PROSITE" id="PS50135">
    <property type="entry name" value="ZF_ZZ_2"/>
    <property type="match status" value="3"/>
</dbReference>
<feature type="compositionally biased region" description="Low complexity" evidence="5">
    <location>
        <begin position="903"/>
        <end position="920"/>
    </location>
</feature>
<dbReference type="AlphaFoldDB" id="A0A9W8DVB9"/>
<keyword evidence="2 4" id="KW-0863">Zinc-finger</keyword>
<dbReference type="PANTHER" id="PTHR20930:SF0">
    <property type="entry name" value="PROTEIN ILRUN"/>
    <property type="match status" value="1"/>
</dbReference>